<comment type="pathway">
    <text evidence="9">Bacterial outer membrane biogenesis; lipopolysaccharide biosynthesis.</text>
</comment>
<reference evidence="10 11" key="1">
    <citation type="submission" date="2015-10" db="EMBL/GenBank/DDBJ databases">
        <title>Metagenome-Assembled Genomes uncover a global brackish microbiome.</title>
        <authorList>
            <person name="Hugerth L.W."/>
            <person name="Larsson J."/>
            <person name="Alneberg J."/>
            <person name="Lindh M.V."/>
            <person name="Legrand C."/>
            <person name="Pinhassi J."/>
            <person name="Andersson A.F."/>
        </authorList>
    </citation>
    <scope>NUCLEOTIDE SEQUENCE [LARGE SCALE GENOMIC DNA]</scope>
    <source>
        <strain evidence="10">BACL26 MAG-121220-bin70</strain>
    </source>
</reference>
<keyword evidence="6 9" id="KW-1133">Transmembrane helix</keyword>
<comment type="function">
    <text evidence="9">Catalyzes the transfer of an acyl chain from an acyl-[acyl-carrier-protein] (ACP) to a Kdo(2)-lipid IV(A) to form a Kdo(2)-(acyl)-lipid IV(A).</text>
</comment>
<accession>A0A0R2UC96</accession>
<evidence type="ECO:0000256" key="4">
    <source>
        <dbReference type="ARBA" id="ARBA00022692"/>
    </source>
</evidence>
<comment type="catalytic activity">
    <reaction evidence="9">
        <text>an alpha-Kdo-(2-&gt;4)-alpha-Kdo-(2-&gt;6)-lipid IVA + a fatty acyl-[ACP] = an alpha-Kdo-(2-&gt;4)-alpha-Kdo-(2-&gt;6)-(acyl)-lipid IVA + holo-[ACP]</text>
        <dbReference type="Rhea" id="RHEA:69396"/>
        <dbReference type="Rhea" id="RHEA-COMP:9685"/>
        <dbReference type="Rhea" id="RHEA-COMP:14125"/>
        <dbReference type="ChEBI" id="CHEBI:64479"/>
        <dbReference type="ChEBI" id="CHEBI:138651"/>
        <dbReference type="ChEBI" id="CHEBI:176429"/>
        <dbReference type="ChEBI" id="CHEBI:176430"/>
        <dbReference type="EC" id="2.3.1.241"/>
    </reaction>
</comment>
<dbReference type="PANTHER" id="PTHR30606:SF9">
    <property type="entry name" value="LIPID A BIOSYNTHESIS LAUROYLTRANSFERASE"/>
    <property type="match status" value="1"/>
</dbReference>
<feature type="transmembrane region" description="Helical" evidence="9">
    <location>
        <begin position="87"/>
        <end position="104"/>
    </location>
</feature>
<dbReference type="UniPathway" id="UPA00360">
    <property type="reaction ID" value="UER00485"/>
</dbReference>
<name>A0A0R2UC96_9GAMM</name>
<dbReference type="GO" id="GO:0009245">
    <property type="term" value="P:lipid A biosynthetic process"/>
    <property type="evidence" value="ECO:0007669"/>
    <property type="project" value="InterPro"/>
</dbReference>
<comment type="caution">
    <text evidence="9">Lacks conserved residue(s) required for the propagation of feature annotation.</text>
</comment>
<evidence type="ECO:0000256" key="3">
    <source>
        <dbReference type="ARBA" id="ARBA00022679"/>
    </source>
</evidence>
<comment type="pathway">
    <text evidence="9">Glycolipid biosynthesis; KDO(2)-lipid A biosynthesis; KDO(2)-lipid A from CMP-3-deoxy-D-manno-octulosonate and lipid IV(A): step 3/4.</text>
</comment>
<dbReference type="EC" id="2.3.1.241" evidence="9"/>
<dbReference type="PANTHER" id="PTHR30606">
    <property type="entry name" value="LIPID A BIOSYNTHESIS LAUROYL ACYLTRANSFERASE"/>
    <property type="match status" value="1"/>
</dbReference>
<dbReference type="Proteomes" id="UP000051213">
    <property type="component" value="Unassembled WGS sequence"/>
</dbReference>
<evidence type="ECO:0000256" key="6">
    <source>
        <dbReference type="ARBA" id="ARBA00022989"/>
    </source>
</evidence>
<feature type="transmembrane region" description="Helical" evidence="9">
    <location>
        <begin position="21"/>
        <end position="44"/>
    </location>
</feature>
<dbReference type="CDD" id="cd07984">
    <property type="entry name" value="LPLAT_LABLAT-like"/>
    <property type="match status" value="1"/>
</dbReference>
<comment type="similarity">
    <text evidence="9">Belongs to the LpxL/LpxM/LpxP family.</text>
</comment>
<dbReference type="GO" id="GO:0036104">
    <property type="term" value="P:Kdo2-lipid A biosynthetic process"/>
    <property type="evidence" value="ECO:0007669"/>
    <property type="project" value="UniProtKB-UniRule"/>
</dbReference>
<organism evidence="10 11">
    <name type="scientific">SAR92 bacterium BACL26 MAG-121220-bin70</name>
    <dbReference type="NCBI Taxonomy" id="1655626"/>
    <lineage>
        <taxon>Bacteria</taxon>
        <taxon>Pseudomonadati</taxon>
        <taxon>Pseudomonadota</taxon>
        <taxon>Gammaproteobacteria</taxon>
        <taxon>Cellvibrionales</taxon>
        <taxon>Porticoccaceae</taxon>
        <taxon>SAR92 clade</taxon>
    </lineage>
</organism>
<evidence type="ECO:0000313" key="11">
    <source>
        <dbReference type="Proteomes" id="UP000051213"/>
    </source>
</evidence>
<evidence type="ECO:0000256" key="5">
    <source>
        <dbReference type="ARBA" id="ARBA00022985"/>
    </source>
</evidence>
<evidence type="ECO:0000256" key="9">
    <source>
        <dbReference type="HAMAP-Rule" id="MF_01942"/>
    </source>
</evidence>
<keyword evidence="1 9" id="KW-1003">Cell membrane</keyword>
<dbReference type="PIRSF" id="PIRSF026649">
    <property type="entry name" value="MsbB"/>
    <property type="match status" value="1"/>
</dbReference>
<evidence type="ECO:0000256" key="2">
    <source>
        <dbReference type="ARBA" id="ARBA00022519"/>
    </source>
</evidence>
<feature type="short sequence motif" description="HXXXXD motif" evidence="9">
    <location>
        <begin position="135"/>
        <end position="140"/>
    </location>
</feature>
<dbReference type="GO" id="GO:0005886">
    <property type="term" value="C:plasma membrane"/>
    <property type="evidence" value="ECO:0007669"/>
    <property type="project" value="UniProtKB-SubCell"/>
</dbReference>
<dbReference type="Pfam" id="PF03279">
    <property type="entry name" value="Lip_A_acyltrans"/>
    <property type="match status" value="1"/>
</dbReference>
<proteinExistence type="inferred from homology"/>
<dbReference type="EMBL" id="LICA01000018">
    <property type="protein sequence ID" value="KRO97093.1"/>
    <property type="molecule type" value="Genomic_DNA"/>
</dbReference>
<keyword evidence="7 9" id="KW-0472">Membrane</keyword>
<dbReference type="InterPro" id="IPR011920">
    <property type="entry name" value="Lipid_A_LpxL_LpxP"/>
</dbReference>
<dbReference type="UniPathway" id="UPA00030"/>
<keyword evidence="3 9" id="KW-0808">Transferase</keyword>
<evidence type="ECO:0000256" key="7">
    <source>
        <dbReference type="ARBA" id="ARBA00023136"/>
    </source>
</evidence>
<evidence type="ECO:0000256" key="8">
    <source>
        <dbReference type="ARBA" id="ARBA00023315"/>
    </source>
</evidence>
<dbReference type="InterPro" id="IPR004960">
    <property type="entry name" value="LipA_acyltrans"/>
</dbReference>
<gene>
    <name evidence="9" type="primary">lpxL</name>
    <name evidence="10" type="ORF">ABS24_07330</name>
</gene>
<evidence type="ECO:0000256" key="1">
    <source>
        <dbReference type="ARBA" id="ARBA00022475"/>
    </source>
</evidence>
<keyword evidence="4 9" id="KW-0812">Transmembrane</keyword>
<dbReference type="NCBIfam" id="TIGR02207">
    <property type="entry name" value="lipid_A_htrB"/>
    <property type="match status" value="1"/>
</dbReference>
<dbReference type="AlphaFoldDB" id="A0A0R2UC96"/>
<dbReference type="GO" id="GO:0009103">
    <property type="term" value="P:lipopolysaccharide biosynthetic process"/>
    <property type="evidence" value="ECO:0007669"/>
    <property type="project" value="UniProtKB-UniRule"/>
</dbReference>
<comment type="subcellular location">
    <subcellularLocation>
        <location evidence="9">Cell inner membrane</location>
        <topology evidence="9">Single-pass membrane protein</topology>
    </subcellularLocation>
</comment>
<dbReference type="GO" id="GO:0008913">
    <property type="term" value="F:Kdo2-lipid IVA acyltransferase activity"/>
    <property type="evidence" value="ECO:0007669"/>
    <property type="project" value="UniProtKB-EC"/>
</dbReference>
<dbReference type="HAMAP" id="MF_01942">
    <property type="entry name" value="Lipid_A_LpxL_LpxP"/>
    <property type="match status" value="1"/>
</dbReference>
<keyword evidence="2 9" id="KW-0997">Cell inner membrane</keyword>
<protein>
    <recommendedName>
        <fullName evidence="9">Lipid A biosynthesis acyltransferase</fullName>
        <ecNumber evidence="9">2.3.1.241</ecNumber>
    </recommendedName>
    <alternativeName>
        <fullName evidence="9">Kdo(2)-lipid IV(A) acyltransferase</fullName>
    </alternativeName>
</protein>
<keyword evidence="8 9" id="KW-0012">Acyltransferase</keyword>
<evidence type="ECO:0000313" key="10">
    <source>
        <dbReference type="EMBL" id="KRO97093.1"/>
    </source>
</evidence>
<sequence length="318" mass="36409">MNFSESKGTKFQIGLLHPKHWPIWLIFGLWRFITIFPFSVLLIFGKVLGLLLHSIPNRRKHIAKRNIEICFPERTIAEQQKMLRDNFINMGIAVMETGIAWWWPKRRFAKLIKYDGLEYFDSIDPGQGIMLLGIHFTTLEIGGGAIAMATQMDGMYRAHGNPVYDFIQARGRVSKGQGNTVVYERRDVRGTMKALKKGRTLWYGPDQDYGLVQGLFAPFFGIQAATVYGTARFAKISGAAVIPFSHIRLEGTKGYQITIYPPLEKFPEGDDLVDATRINQLVEQFILLQPDQYLWAHRRFKNRPEGEPDVYKLPATVK</sequence>
<keyword evidence="5 9" id="KW-0448">Lipopolysaccharide biosynthesis</keyword>
<comment type="caution">
    <text evidence="10">The sequence shown here is derived from an EMBL/GenBank/DDBJ whole genome shotgun (WGS) entry which is preliminary data.</text>
</comment>